<protein>
    <submittedName>
        <fullName evidence="2">Uncharacterized protein</fullName>
    </submittedName>
</protein>
<dbReference type="RefSeq" id="WP_250919629.1">
    <property type="nucleotide sequence ID" value="NZ_JAMQAW010000010.1"/>
</dbReference>
<feature type="region of interest" description="Disordered" evidence="1">
    <location>
        <begin position="20"/>
        <end position="45"/>
    </location>
</feature>
<dbReference type="Proteomes" id="UP001431429">
    <property type="component" value="Unassembled WGS sequence"/>
</dbReference>
<feature type="compositionally biased region" description="Basic and acidic residues" evidence="1">
    <location>
        <begin position="20"/>
        <end position="30"/>
    </location>
</feature>
<evidence type="ECO:0000313" key="2">
    <source>
        <dbReference type="EMBL" id="MCM2389296.1"/>
    </source>
</evidence>
<proteinExistence type="predicted"/>
<keyword evidence="3" id="KW-1185">Reference proteome</keyword>
<evidence type="ECO:0000256" key="1">
    <source>
        <dbReference type="SAM" id="MobiDB-lite"/>
    </source>
</evidence>
<name>A0ABT0ULS9_9ACTN</name>
<sequence>MALNFVGKWALGRNRADRPEVVPGPDHIEGCEPAVPPSRPIRWETPVPPHVRERLAPLRGEDSATVRPYVLAETTLQLPVVRERLRAAALAALDADVDW</sequence>
<organism evidence="2 3">
    <name type="scientific">Streptomyces albipurpureus</name>
    <dbReference type="NCBI Taxonomy" id="2897419"/>
    <lineage>
        <taxon>Bacteria</taxon>
        <taxon>Bacillati</taxon>
        <taxon>Actinomycetota</taxon>
        <taxon>Actinomycetes</taxon>
        <taxon>Kitasatosporales</taxon>
        <taxon>Streptomycetaceae</taxon>
        <taxon>Streptomyces</taxon>
    </lineage>
</organism>
<dbReference type="EMBL" id="JAMQAW010000010">
    <property type="protein sequence ID" value="MCM2389296.1"/>
    <property type="molecule type" value="Genomic_DNA"/>
</dbReference>
<gene>
    <name evidence="2" type="ORF">NBG84_13485</name>
</gene>
<evidence type="ECO:0000313" key="3">
    <source>
        <dbReference type="Proteomes" id="UP001431429"/>
    </source>
</evidence>
<comment type="caution">
    <text evidence="2">The sequence shown here is derived from an EMBL/GenBank/DDBJ whole genome shotgun (WGS) entry which is preliminary data.</text>
</comment>
<reference evidence="2" key="1">
    <citation type="submission" date="2022-06" db="EMBL/GenBank/DDBJ databases">
        <title>Genome public.</title>
        <authorList>
            <person name="Sun Q."/>
        </authorList>
    </citation>
    <scope>NUCLEOTIDE SEQUENCE</scope>
    <source>
        <strain evidence="2">CWNU-1</strain>
    </source>
</reference>
<accession>A0ABT0ULS9</accession>